<dbReference type="Pfam" id="PF00348">
    <property type="entry name" value="polyprenyl_synt"/>
    <property type="match status" value="1"/>
</dbReference>
<evidence type="ECO:0008006" key="8">
    <source>
        <dbReference type="Google" id="ProtNLM"/>
    </source>
</evidence>
<evidence type="ECO:0000256" key="2">
    <source>
        <dbReference type="ARBA" id="ARBA00006706"/>
    </source>
</evidence>
<proteinExistence type="inferred from homology"/>
<dbReference type="SUPFAM" id="SSF48576">
    <property type="entry name" value="Terpenoid synthases"/>
    <property type="match status" value="1"/>
</dbReference>
<dbReference type="InterPro" id="IPR008949">
    <property type="entry name" value="Isoprenoid_synthase_dom_sf"/>
</dbReference>
<gene>
    <name evidence="7" type="ORF">ENO04_06205</name>
</gene>
<evidence type="ECO:0000256" key="4">
    <source>
        <dbReference type="ARBA" id="ARBA00022723"/>
    </source>
</evidence>
<dbReference type="InterPro" id="IPR000092">
    <property type="entry name" value="Polyprenyl_synt"/>
</dbReference>
<keyword evidence="5" id="KW-0460">Magnesium</keyword>
<dbReference type="InterPro" id="IPR033749">
    <property type="entry name" value="Polyprenyl_synt_CS"/>
</dbReference>
<comment type="similarity">
    <text evidence="2 6">Belongs to the FPP/GGPP synthase family.</text>
</comment>
<keyword evidence="3 6" id="KW-0808">Transferase</keyword>
<dbReference type="GO" id="GO:0046872">
    <property type="term" value="F:metal ion binding"/>
    <property type="evidence" value="ECO:0007669"/>
    <property type="project" value="UniProtKB-KW"/>
</dbReference>
<dbReference type="GO" id="GO:0004659">
    <property type="term" value="F:prenyltransferase activity"/>
    <property type="evidence" value="ECO:0007669"/>
    <property type="project" value="InterPro"/>
</dbReference>
<dbReference type="SFLD" id="SFLDS00005">
    <property type="entry name" value="Isoprenoid_Synthase_Type_I"/>
    <property type="match status" value="1"/>
</dbReference>
<evidence type="ECO:0000256" key="5">
    <source>
        <dbReference type="ARBA" id="ARBA00022842"/>
    </source>
</evidence>
<evidence type="ECO:0000256" key="3">
    <source>
        <dbReference type="ARBA" id="ARBA00022679"/>
    </source>
</evidence>
<sequence length="300" mass="34262">MSTLLNDSLTYIENSLEQYKLKIEKNIKRFIENEIDPRLREVAEYVLEGGKRLRGATILLLNESLNGDEDKALRAATAIEIVHSSSLAIDDIIDMDIKRRGRDAAWIALGIGKTTLITNVLIPKAVEMVTPLGERAVSEVLSVWSDVSRGEILDSYYEDAEYMEVVELKTSRMYELAFVLGALSAGREEIVETMREAGKNIGILYQILDDYIDTIFVESKGEIERISLERFHRWIKVDNDNMNIDMLTSRVKTIVNQYLRTLNLTIQKLPFKNLREILNILPYYIIQKQLGEAGLSLDFP</sequence>
<evidence type="ECO:0000256" key="6">
    <source>
        <dbReference type="RuleBase" id="RU004466"/>
    </source>
</evidence>
<accession>A0A7C1I2E8</accession>
<comment type="caution">
    <text evidence="7">The sequence shown here is derived from an EMBL/GenBank/DDBJ whole genome shotgun (WGS) entry which is preliminary data.</text>
</comment>
<protein>
    <recommendedName>
        <fullName evidence="8">Polyprenyl synthetase family protein</fullName>
    </recommendedName>
</protein>
<name>A0A7C1I2E8_9CREN</name>
<dbReference type="Gene3D" id="1.10.600.10">
    <property type="entry name" value="Farnesyl Diphosphate Synthase"/>
    <property type="match status" value="1"/>
</dbReference>
<dbReference type="PROSITE" id="PS00444">
    <property type="entry name" value="POLYPRENYL_SYNTHASE_2"/>
    <property type="match status" value="1"/>
</dbReference>
<dbReference type="PANTHER" id="PTHR12001:SF85">
    <property type="entry name" value="SHORT CHAIN ISOPRENYL DIPHOSPHATE SYNTHASE"/>
    <property type="match status" value="1"/>
</dbReference>
<comment type="cofactor">
    <cofactor evidence="1">
        <name>Mg(2+)</name>
        <dbReference type="ChEBI" id="CHEBI:18420"/>
    </cofactor>
</comment>
<keyword evidence="4" id="KW-0479">Metal-binding</keyword>
<evidence type="ECO:0000256" key="1">
    <source>
        <dbReference type="ARBA" id="ARBA00001946"/>
    </source>
</evidence>
<dbReference type="GO" id="GO:0008299">
    <property type="term" value="P:isoprenoid biosynthetic process"/>
    <property type="evidence" value="ECO:0007669"/>
    <property type="project" value="InterPro"/>
</dbReference>
<organism evidence="7">
    <name type="scientific">Fervidicoccus fontis</name>
    <dbReference type="NCBI Taxonomy" id="683846"/>
    <lineage>
        <taxon>Archaea</taxon>
        <taxon>Thermoproteota</taxon>
        <taxon>Thermoprotei</taxon>
        <taxon>Fervidicoccales</taxon>
        <taxon>Fervidicoccaceae</taxon>
        <taxon>Fervidicoccus</taxon>
    </lineage>
</organism>
<reference evidence="7" key="1">
    <citation type="journal article" date="2020" name="mSystems">
        <title>Genome- and Community-Level Interaction Insights into Carbon Utilization and Element Cycling Functions of Hydrothermarchaeota in Hydrothermal Sediment.</title>
        <authorList>
            <person name="Zhou Z."/>
            <person name="Liu Y."/>
            <person name="Xu W."/>
            <person name="Pan J."/>
            <person name="Luo Z.H."/>
            <person name="Li M."/>
        </authorList>
    </citation>
    <scope>NUCLEOTIDE SEQUENCE [LARGE SCALE GENOMIC DNA]</scope>
    <source>
        <strain evidence="7">SpSt-123</strain>
    </source>
</reference>
<dbReference type="PANTHER" id="PTHR12001">
    <property type="entry name" value="GERANYLGERANYL PYROPHOSPHATE SYNTHASE"/>
    <property type="match status" value="1"/>
</dbReference>
<dbReference type="EMBL" id="DSDY01000185">
    <property type="protein sequence ID" value="HDS11184.1"/>
    <property type="molecule type" value="Genomic_DNA"/>
</dbReference>
<evidence type="ECO:0000313" key="7">
    <source>
        <dbReference type="EMBL" id="HDS11184.1"/>
    </source>
</evidence>
<dbReference type="AlphaFoldDB" id="A0A7C1I2E8"/>